<dbReference type="InterPro" id="IPR000755">
    <property type="entry name" value="A_A_dipeptidase"/>
</dbReference>
<dbReference type="Gene3D" id="3.30.1380.10">
    <property type="match status" value="1"/>
</dbReference>
<evidence type="ECO:0000256" key="6">
    <source>
        <dbReference type="ARBA" id="ARBA00022997"/>
    </source>
</evidence>
<comment type="function">
    <text evidence="9 10">Catalyzes hydrolysis of the D-alanyl-D-alanine dipeptide.</text>
</comment>
<evidence type="ECO:0000256" key="1">
    <source>
        <dbReference type="ARBA" id="ARBA00001362"/>
    </source>
</evidence>
<protein>
    <recommendedName>
        <fullName evidence="9 10">D-alanyl-D-alanine dipeptidase</fullName>
        <shortName evidence="9 10">D-Ala-D-Ala dipeptidase</shortName>
        <ecNumber evidence="9 10">3.4.13.22</ecNumber>
    </recommendedName>
</protein>
<accession>A0A078KRU3</accession>
<dbReference type="HAMAP" id="MF_01924">
    <property type="entry name" value="A_A_dipeptidase"/>
    <property type="match status" value="1"/>
</dbReference>
<evidence type="ECO:0000313" key="13">
    <source>
        <dbReference type="Proteomes" id="UP000044071"/>
    </source>
</evidence>
<feature type="binding site" evidence="9">
    <location>
        <position position="135"/>
    </location>
    <ligand>
        <name>Zn(2+)</name>
        <dbReference type="ChEBI" id="CHEBI:29105"/>
        <note>catalytic</note>
    </ligand>
</feature>
<comment type="catalytic activity">
    <reaction evidence="1 9 10">
        <text>D-alanyl-D-alanine + H2O = 2 D-alanine</text>
        <dbReference type="Rhea" id="RHEA:20661"/>
        <dbReference type="ChEBI" id="CHEBI:15377"/>
        <dbReference type="ChEBI" id="CHEBI:57416"/>
        <dbReference type="ChEBI" id="CHEBI:57822"/>
        <dbReference type="EC" id="3.4.13.22"/>
    </reaction>
</comment>
<feature type="active site" description="Proton donor/acceptor" evidence="9">
    <location>
        <position position="221"/>
    </location>
</feature>
<reference evidence="12 13" key="1">
    <citation type="submission" date="2014-06" db="EMBL/GenBank/DDBJ databases">
        <authorList>
            <person name="Urmite Genomes Urmite Genomes"/>
        </authorList>
    </citation>
    <scope>NUCLEOTIDE SEQUENCE [LARGE SCALE GENOMIC DNA]</scope>
</reference>
<dbReference type="GO" id="GO:0008237">
    <property type="term" value="F:metallopeptidase activity"/>
    <property type="evidence" value="ECO:0007669"/>
    <property type="project" value="UniProtKB-KW"/>
</dbReference>
<feature type="chain" id="PRO_5009743966" description="D-alanyl-D-alanine dipeptidase" evidence="11">
    <location>
        <begin position="20"/>
        <end position="242"/>
    </location>
</feature>
<dbReference type="AlphaFoldDB" id="A0A078KRU3"/>
<dbReference type="OrthoDB" id="9801430at2"/>
<evidence type="ECO:0000256" key="9">
    <source>
        <dbReference type="HAMAP-Rule" id="MF_01924"/>
    </source>
</evidence>
<dbReference type="PANTHER" id="PTHR43126">
    <property type="entry name" value="D-ALANYL-D-ALANINE DIPEPTIDASE"/>
    <property type="match status" value="1"/>
</dbReference>
<evidence type="ECO:0000256" key="2">
    <source>
        <dbReference type="ARBA" id="ARBA00022670"/>
    </source>
</evidence>
<dbReference type="GO" id="GO:0008270">
    <property type="term" value="F:zinc ion binding"/>
    <property type="evidence" value="ECO:0007669"/>
    <property type="project" value="UniProtKB-UniRule"/>
</dbReference>
<keyword evidence="5 9" id="KW-0862">Zinc</keyword>
<dbReference type="InterPro" id="IPR009045">
    <property type="entry name" value="Zn_M74/Hedgehog-like"/>
</dbReference>
<evidence type="ECO:0000313" key="12">
    <source>
        <dbReference type="EMBL" id="CDZ75816.1"/>
    </source>
</evidence>
<dbReference type="GO" id="GO:0006508">
    <property type="term" value="P:proteolysis"/>
    <property type="evidence" value="ECO:0007669"/>
    <property type="project" value="UniProtKB-KW"/>
</dbReference>
<dbReference type="GO" id="GO:0160237">
    <property type="term" value="F:D-Ala-D-Ala dipeptidase activity"/>
    <property type="evidence" value="ECO:0007669"/>
    <property type="project" value="UniProtKB-EC"/>
</dbReference>
<keyword evidence="7 9" id="KW-0482">Metalloprotease</keyword>
<dbReference type="PIRSF" id="PIRSF026671">
    <property type="entry name" value="AA_dipeptidase"/>
    <property type="match status" value="1"/>
</dbReference>
<feature type="binding site" evidence="9">
    <location>
        <position position="224"/>
    </location>
    <ligand>
        <name>Zn(2+)</name>
        <dbReference type="ChEBI" id="CHEBI:29105"/>
        <note>catalytic</note>
    </ligand>
</feature>
<dbReference type="EMBL" id="CCSB01000001">
    <property type="protein sequence ID" value="CDZ75816.1"/>
    <property type="molecule type" value="Genomic_DNA"/>
</dbReference>
<evidence type="ECO:0000256" key="10">
    <source>
        <dbReference type="PIRNR" id="PIRNR026671"/>
    </source>
</evidence>
<feature type="site" description="Transition state stabilizer" evidence="9">
    <location>
        <position position="90"/>
    </location>
</feature>
<keyword evidence="6 9" id="KW-0224">Dipeptidase</keyword>
<comment type="similarity">
    <text evidence="9 10">Belongs to the peptidase M15D family.</text>
</comment>
<dbReference type="SUPFAM" id="SSF55166">
    <property type="entry name" value="Hedgehog/DD-peptidase"/>
    <property type="match status" value="1"/>
</dbReference>
<keyword evidence="3 9" id="KW-0479">Metal-binding</keyword>
<keyword evidence="13" id="KW-1185">Reference proteome</keyword>
<dbReference type="EC" id="3.4.13.22" evidence="9 10"/>
<dbReference type="PANTHER" id="PTHR43126:SF1">
    <property type="entry name" value="D-ALANYL-D-ALANINE DIPEPTIDASE"/>
    <property type="match status" value="1"/>
</dbReference>
<evidence type="ECO:0000256" key="3">
    <source>
        <dbReference type="ARBA" id="ARBA00022723"/>
    </source>
</evidence>
<proteinExistence type="inferred from homology"/>
<dbReference type="eggNOG" id="COG2173">
    <property type="taxonomic scope" value="Bacteria"/>
</dbReference>
<keyword evidence="8 10" id="KW-0961">Cell wall biogenesis/degradation</keyword>
<keyword evidence="2 9" id="KW-0645">Protease</keyword>
<dbReference type="CDD" id="cd14817">
    <property type="entry name" value="D-Ala-D-Ala_dipeptidase_VanX"/>
    <property type="match status" value="1"/>
</dbReference>
<evidence type="ECO:0000256" key="5">
    <source>
        <dbReference type="ARBA" id="ARBA00022833"/>
    </source>
</evidence>
<dbReference type="Pfam" id="PF01427">
    <property type="entry name" value="Peptidase_M15"/>
    <property type="match status" value="2"/>
</dbReference>
<feature type="binding site" evidence="9">
    <location>
        <position position="142"/>
    </location>
    <ligand>
        <name>Zn(2+)</name>
        <dbReference type="ChEBI" id="CHEBI:29105"/>
        <note>catalytic</note>
    </ligand>
</feature>
<dbReference type="Proteomes" id="UP000044071">
    <property type="component" value="Unassembled WGS sequence"/>
</dbReference>
<comment type="cofactor">
    <cofactor evidence="9">
        <name>Zn(2+)</name>
        <dbReference type="ChEBI" id="CHEBI:29105"/>
    </cofactor>
    <text evidence="9">Binds 1 zinc ion per subunit.</text>
</comment>
<evidence type="ECO:0000256" key="4">
    <source>
        <dbReference type="ARBA" id="ARBA00022801"/>
    </source>
</evidence>
<feature type="signal peptide" evidence="11">
    <location>
        <begin position="1"/>
        <end position="19"/>
    </location>
</feature>
<organism evidence="12 13">
    <name type="scientific">Legionella massiliensis</name>
    <dbReference type="NCBI Taxonomy" id="1034943"/>
    <lineage>
        <taxon>Bacteria</taxon>
        <taxon>Pseudomonadati</taxon>
        <taxon>Pseudomonadota</taxon>
        <taxon>Gammaproteobacteria</taxon>
        <taxon>Legionellales</taxon>
        <taxon>Legionellaceae</taxon>
        <taxon>Legionella</taxon>
    </lineage>
</organism>
<name>A0A078KRU3_9GAMM</name>
<gene>
    <name evidence="12" type="primary">vanX_1</name>
    <name evidence="9" type="synonym">ddpX</name>
    <name evidence="12" type="ORF">BN59_00075</name>
</gene>
<sequence>MHRLMSFLVLCSLSQLANALPKGFVYLHDLAPTIIEDLRYTTSNNFIGRPITGYKANRCILTLQAAEHLLRVQQAANQQGYSLKVYDCYRPQRAVDTFYQWSLNPKDSLMKASFYPREDKKYLFAKGYIAQSSGHTRGSTIDLSLVKIGSKTHLSKPATNRCYGKTPSYQDDNSIDTGTRFDCMDRSANTDYQALTKAQKNNRLLLRHLMLTNGFMPYEQEWWHFTLRNEPFPKTYFNFVVN</sequence>
<evidence type="ECO:0000256" key="11">
    <source>
        <dbReference type="SAM" id="SignalP"/>
    </source>
</evidence>
<dbReference type="GO" id="GO:0071555">
    <property type="term" value="P:cell wall organization"/>
    <property type="evidence" value="ECO:0007669"/>
    <property type="project" value="UniProtKB-KW"/>
</dbReference>
<keyword evidence="11" id="KW-0732">Signal</keyword>
<keyword evidence="4 9" id="KW-0378">Hydrolase</keyword>
<dbReference type="STRING" id="1034943.BN59_00075"/>
<evidence type="ECO:0000256" key="7">
    <source>
        <dbReference type="ARBA" id="ARBA00023049"/>
    </source>
</evidence>
<evidence type="ECO:0000256" key="8">
    <source>
        <dbReference type="ARBA" id="ARBA00023316"/>
    </source>
</evidence>
<dbReference type="RefSeq" id="WP_043872458.1">
    <property type="nucleotide sequence ID" value="NZ_CCVW01000001.1"/>
</dbReference>